<dbReference type="GO" id="GO:0016832">
    <property type="term" value="F:aldehyde-lyase activity"/>
    <property type="evidence" value="ECO:0007669"/>
    <property type="project" value="InterPro"/>
</dbReference>
<name>A0A5S4TH82_STRPY</name>
<protein>
    <submittedName>
        <fullName evidence="2">Transaldolase</fullName>
        <ecNumber evidence="2">2.2.1.2</ecNumber>
    </submittedName>
</protein>
<dbReference type="InterPro" id="IPR033919">
    <property type="entry name" value="TSA/FSA_arc/bac"/>
</dbReference>
<dbReference type="CDD" id="cd00956">
    <property type="entry name" value="Transaldolase_FSA"/>
    <property type="match status" value="1"/>
</dbReference>
<dbReference type="PANTHER" id="PTHR10683">
    <property type="entry name" value="TRANSALDOLASE"/>
    <property type="match status" value="1"/>
</dbReference>
<keyword evidence="1" id="KW-0704">Schiff base</keyword>
<dbReference type="PANTHER" id="PTHR10683:SF40">
    <property type="entry name" value="FRUCTOSE-6-PHOSPHATE ALDOLASE 1-RELATED"/>
    <property type="match status" value="1"/>
</dbReference>
<keyword evidence="2" id="KW-0808">Transferase</keyword>
<evidence type="ECO:0000313" key="2">
    <source>
        <dbReference type="EMBL" id="TYK95215.1"/>
    </source>
</evidence>
<dbReference type="Proteomes" id="UP000325300">
    <property type="component" value="Unassembled WGS sequence"/>
</dbReference>
<dbReference type="InterPro" id="IPR013785">
    <property type="entry name" value="Aldolase_TIM"/>
</dbReference>
<organism evidence="2 3">
    <name type="scientific">Streptococcus pyogenes</name>
    <dbReference type="NCBI Taxonomy" id="1314"/>
    <lineage>
        <taxon>Bacteria</taxon>
        <taxon>Bacillati</taxon>
        <taxon>Bacillota</taxon>
        <taxon>Bacilli</taxon>
        <taxon>Lactobacillales</taxon>
        <taxon>Streptococcaceae</taxon>
        <taxon>Streptococcus</taxon>
    </lineage>
</organism>
<dbReference type="EC" id="2.2.1.2" evidence="2"/>
<dbReference type="SUPFAM" id="SSF51569">
    <property type="entry name" value="Aldolase"/>
    <property type="match status" value="1"/>
</dbReference>
<gene>
    <name evidence="2" type="ORF">E0F67_04955</name>
</gene>
<dbReference type="Pfam" id="PF00923">
    <property type="entry name" value="TAL_FSA"/>
    <property type="match status" value="1"/>
</dbReference>
<evidence type="ECO:0000256" key="1">
    <source>
        <dbReference type="ARBA" id="ARBA00023270"/>
    </source>
</evidence>
<dbReference type="InterPro" id="IPR001585">
    <property type="entry name" value="TAL/FSA"/>
</dbReference>
<evidence type="ECO:0000313" key="3">
    <source>
        <dbReference type="Proteomes" id="UP000325300"/>
    </source>
</evidence>
<comment type="caution">
    <text evidence="2">The sequence shown here is derived from an EMBL/GenBank/DDBJ whole genome shotgun (WGS) entry which is preliminary data.</text>
</comment>
<reference evidence="2 3" key="1">
    <citation type="submission" date="2019-02" db="EMBL/GenBank/DDBJ databases">
        <title>Novel genomic isolates of S. pyogenes and S. dysgalactiae subsp. equisimilis associated to necrotising fasciitis (NSTI).</title>
        <authorList>
            <person name="Barrantes I."/>
        </authorList>
    </citation>
    <scope>NUCLEOTIDE SEQUENCE [LARGE SCALE GENOMIC DNA]</scope>
    <source>
        <strain evidence="2 3">SPY5003</strain>
    </source>
</reference>
<dbReference type="InterPro" id="IPR011861">
    <property type="entry name" value="Transald_staph-type"/>
</dbReference>
<dbReference type="EMBL" id="SJLI01000002">
    <property type="protein sequence ID" value="TYK95215.1"/>
    <property type="molecule type" value="Genomic_DNA"/>
</dbReference>
<sequence>MMTKKLNIKVFSDGAVLETMLKDLQTGLVTGFTTNPSLMKKAGISSYIGFAKEVLAKITDYPVSFEVFADDLASMEKEAEKIASLGDNVYVKIPVTTSTGESTCPVIQKLSAKGIKLNVTAIFTIEQTQAVVDHLTARVPAIVSVFAGRIADTGVDPMPIMEEALRICRQKEEVELLWASPRETYNIYQADQLGVDIITCTTDLIAKLPLQGKDLEDYSLETVQIFLKDSTGLGFKILEDDNH</sequence>
<accession>A0A5S4TH82</accession>
<dbReference type="GO" id="GO:0005975">
    <property type="term" value="P:carbohydrate metabolic process"/>
    <property type="evidence" value="ECO:0007669"/>
    <property type="project" value="InterPro"/>
</dbReference>
<dbReference type="Gene3D" id="3.20.20.70">
    <property type="entry name" value="Aldolase class I"/>
    <property type="match status" value="1"/>
</dbReference>
<dbReference type="NCBIfam" id="TIGR02134">
    <property type="entry name" value="transald_staph"/>
    <property type="match status" value="1"/>
</dbReference>
<proteinExistence type="predicted"/>
<dbReference type="AlphaFoldDB" id="A0A5S4TH82"/>
<dbReference type="GO" id="GO:0004801">
    <property type="term" value="F:transaldolase activity"/>
    <property type="evidence" value="ECO:0007669"/>
    <property type="project" value="UniProtKB-EC"/>
</dbReference>